<reference evidence="3" key="1">
    <citation type="journal article" date="2019" name="Int. J. Syst. Evol. Microbiol.">
        <title>The Global Catalogue of Microorganisms (GCM) 10K type strain sequencing project: providing services to taxonomists for standard genome sequencing and annotation.</title>
        <authorList>
            <consortium name="The Broad Institute Genomics Platform"/>
            <consortium name="The Broad Institute Genome Sequencing Center for Infectious Disease"/>
            <person name="Wu L."/>
            <person name="Ma J."/>
        </authorList>
    </citation>
    <scope>NUCLEOTIDE SEQUENCE [LARGE SCALE GENOMIC DNA]</scope>
    <source>
        <strain evidence="3">JCM 16904</strain>
    </source>
</reference>
<proteinExistence type="predicted"/>
<keyword evidence="3" id="KW-1185">Reference proteome</keyword>
<dbReference type="RefSeq" id="WP_344878005.1">
    <property type="nucleotide sequence ID" value="NZ_BAAAZP010000067.1"/>
</dbReference>
<evidence type="ECO:0000313" key="3">
    <source>
        <dbReference type="Proteomes" id="UP001500902"/>
    </source>
</evidence>
<comment type="caution">
    <text evidence="2">The sequence shown here is derived from an EMBL/GenBank/DDBJ whole genome shotgun (WGS) entry which is preliminary data.</text>
</comment>
<feature type="region of interest" description="Disordered" evidence="1">
    <location>
        <begin position="72"/>
        <end position="98"/>
    </location>
</feature>
<sequence>MAEFLEVHTTIEGQERAAELAHGILLAGLATSIDIAEVPHPAPTPDGTAWQLTLITTERQVRTLERHIRETGGERAIDREPVVHDGDGHPDWLAGEQP</sequence>
<name>A0ABP7BS78_9ACTN</name>
<feature type="compositionally biased region" description="Basic and acidic residues" evidence="1">
    <location>
        <begin position="72"/>
        <end position="90"/>
    </location>
</feature>
<protein>
    <submittedName>
        <fullName evidence="2">Uncharacterized protein</fullName>
    </submittedName>
</protein>
<accession>A0ABP7BS78</accession>
<organism evidence="2 3">
    <name type="scientific">Nonomuraea antimicrobica</name>
    <dbReference type="NCBI Taxonomy" id="561173"/>
    <lineage>
        <taxon>Bacteria</taxon>
        <taxon>Bacillati</taxon>
        <taxon>Actinomycetota</taxon>
        <taxon>Actinomycetes</taxon>
        <taxon>Streptosporangiales</taxon>
        <taxon>Streptosporangiaceae</taxon>
        <taxon>Nonomuraea</taxon>
    </lineage>
</organism>
<evidence type="ECO:0000256" key="1">
    <source>
        <dbReference type="SAM" id="MobiDB-lite"/>
    </source>
</evidence>
<evidence type="ECO:0000313" key="2">
    <source>
        <dbReference type="EMBL" id="GAA3666997.1"/>
    </source>
</evidence>
<dbReference type="Proteomes" id="UP001500902">
    <property type="component" value="Unassembled WGS sequence"/>
</dbReference>
<gene>
    <name evidence="2" type="ORF">GCM10022224_033860</name>
</gene>
<dbReference type="EMBL" id="BAAAZP010000067">
    <property type="protein sequence ID" value="GAA3666997.1"/>
    <property type="molecule type" value="Genomic_DNA"/>
</dbReference>